<dbReference type="AlphaFoldDB" id="A0A1M4Z842"/>
<dbReference type="Proteomes" id="UP000184114">
    <property type="component" value="Unassembled WGS sequence"/>
</dbReference>
<keyword evidence="2" id="KW-1185">Reference proteome</keyword>
<dbReference type="STRING" id="1123404.SAMN02745784_02951"/>
<evidence type="ECO:0000313" key="1">
    <source>
        <dbReference type="EMBL" id="SHF14118.1"/>
    </source>
</evidence>
<proteinExistence type="predicted"/>
<sequence length="50" mass="6281">MKYYLIFIWDYDVYVHEHDTKENAIKDYERYKYSECKVILAKGKELNWEV</sequence>
<dbReference type="EMBL" id="FQTY01000022">
    <property type="protein sequence ID" value="SHF14118.1"/>
    <property type="molecule type" value="Genomic_DNA"/>
</dbReference>
<evidence type="ECO:0000313" key="2">
    <source>
        <dbReference type="Proteomes" id="UP000184114"/>
    </source>
</evidence>
<organism evidence="1 2">
    <name type="scientific">Tissierella praeacuta DSM 18095</name>
    <dbReference type="NCBI Taxonomy" id="1123404"/>
    <lineage>
        <taxon>Bacteria</taxon>
        <taxon>Bacillati</taxon>
        <taxon>Bacillota</taxon>
        <taxon>Tissierellia</taxon>
        <taxon>Tissierellales</taxon>
        <taxon>Tissierellaceae</taxon>
        <taxon>Tissierella</taxon>
    </lineage>
</organism>
<name>A0A1M4Z842_9FIRM</name>
<gene>
    <name evidence="1" type="ORF">SAMN02745784_02951</name>
</gene>
<dbReference type="RefSeq" id="WP_159429210.1">
    <property type="nucleotide sequence ID" value="NZ_FQTY01000022.1"/>
</dbReference>
<accession>A0A1M4Z842</accession>
<reference evidence="2" key="1">
    <citation type="submission" date="2016-11" db="EMBL/GenBank/DDBJ databases">
        <authorList>
            <person name="Varghese N."/>
            <person name="Submissions S."/>
        </authorList>
    </citation>
    <scope>NUCLEOTIDE SEQUENCE [LARGE SCALE GENOMIC DNA]</scope>
    <source>
        <strain evidence="2">DSM 18095</strain>
    </source>
</reference>
<protein>
    <submittedName>
        <fullName evidence="1">Uncharacterized protein</fullName>
    </submittedName>
</protein>
<dbReference type="GeneID" id="90996676"/>